<dbReference type="InterPro" id="IPR016032">
    <property type="entry name" value="Sig_transdc_resp-reg_C-effctor"/>
</dbReference>
<keyword evidence="2" id="KW-0723">Serine/threonine-protein kinase</keyword>
<dbReference type="RefSeq" id="WP_246510982.1">
    <property type="nucleotide sequence ID" value="NZ_JACHJR010000001.1"/>
</dbReference>
<gene>
    <name evidence="2" type="ORF">F4556_001609</name>
</gene>
<dbReference type="InterPro" id="IPR058852">
    <property type="entry name" value="HTH_77"/>
</dbReference>
<dbReference type="EMBL" id="JACHJR010000001">
    <property type="protein sequence ID" value="MBB4946074.1"/>
    <property type="molecule type" value="Genomic_DNA"/>
</dbReference>
<dbReference type="InterPro" id="IPR011990">
    <property type="entry name" value="TPR-like_helical_dom_sf"/>
</dbReference>
<dbReference type="Proteomes" id="UP000573327">
    <property type="component" value="Unassembled WGS sequence"/>
</dbReference>
<proteinExistence type="predicted"/>
<dbReference type="Gene3D" id="1.10.10.10">
    <property type="entry name" value="Winged helix-like DNA-binding domain superfamily/Winged helix DNA-binding domain"/>
    <property type="match status" value="1"/>
</dbReference>
<organism evidence="2 3">
    <name type="scientific">Kitasatospora gansuensis</name>
    <dbReference type="NCBI Taxonomy" id="258050"/>
    <lineage>
        <taxon>Bacteria</taxon>
        <taxon>Bacillati</taxon>
        <taxon>Actinomycetota</taxon>
        <taxon>Actinomycetes</taxon>
        <taxon>Kitasatosporales</taxon>
        <taxon>Streptomycetaceae</taxon>
        <taxon>Kitasatospora</taxon>
    </lineage>
</organism>
<dbReference type="SUPFAM" id="SSF48452">
    <property type="entry name" value="TPR-like"/>
    <property type="match status" value="1"/>
</dbReference>
<dbReference type="SUPFAM" id="SSF52540">
    <property type="entry name" value="P-loop containing nucleoside triphosphate hydrolases"/>
    <property type="match status" value="1"/>
</dbReference>
<dbReference type="EC" id="2.7.11.1" evidence="2"/>
<dbReference type="InterPro" id="IPR027417">
    <property type="entry name" value="P-loop_NTPase"/>
</dbReference>
<dbReference type="PRINTS" id="PR00038">
    <property type="entry name" value="HTHLUXR"/>
</dbReference>
<dbReference type="GO" id="GO:0004674">
    <property type="term" value="F:protein serine/threonine kinase activity"/>
    <property type="evidence" value="ECO:0007669"/>
    <property type="project" value="UniProtKB-KW"/>
</dbReference>
<dbReference type="Pfam" id="PF25872">
    <property type="entry name" value="HTH_77"/>
    <property type="match status" value="1"/>
</dbReference>
<keyword evidence="3" id="KW-1185">Reference proteome</keyword>
<dbReference type="CDD" id="cd06170">
    <property type="entry name" value="LuxR_C_like"/>
    <property type="match status" value="1"/>
</dbReference>
<dbReference type="Pfam" id="PF00196">
    <property type="entry name" value="GerE"/>
    <property type="match status" value="1"/>
</dbReference>
<dbReference type="PROSITE" id="PS50043">
    <property type="entry name" value="HTH_LUXR_2"/>
    <property type="match status" value="1"/>
</dbReference>
<evidence type="ECO:0000313" key="3">
    <source>
        <dbReference type="Proteomes" id="UP000573327"/>
    </source>
</evidence>
<dbReference type="PANTHER" id="PTHR47691:SF3">
    <property type="entry name" value="HTH-TYPE TRANSCRIPTIONAL REGULATOR RV0890C-RELATED"/>
    <property type="match status" value="1"/>
</dbReference>
<dbReference type="GO" id="GO:0003677">
    <property type="term" value="F:DNA binding"/>
    <property type="evidence" value="ECO:0007669"/>
    <property type="project" value="InterPro"/>
</dbReference>
<dbReference type="GO" id="GO:0006355">
    <property type="term" value="P:regulation of DNA-templated transcription"/>
    <property type="evidence" value="ECO:0007669"/>
    <property type="project" value="InterPro"/>
</dbReference>
<sequence>MAVSQMAVGTWQAVELVGREWERLALVGRLRDPSVRLLTLTGPGGVGKSGLVRAVRPELAELFGEPGYADLSEGGRPVDGVVGPQGPDGRRLLVLDGCDHHGAPLGTAVAELLRRDDRLVVLATGQQPLRVYGERLFPVAPLPVPPPGDDPEELREVASVELFVRRAREADPAFALTAGNGRAVAELCGLLEGLPLALELAARQLRLHTPHDLLDRLRRRGVVLGGGPFDAPERHRSLTALAAWSCRGLPPESAALLEQLACFPGGFTTATAERLGPADGVLDVLLDRGLVVRQPTLPGHPRLAVPEPVRSYARTALAASAEGSREQAALDRRTAECRRLLAAAEPRLSGTEQSRWLDAVQAEHANVLATLDRLRERGEPEATAAILLACRLPWLTRGHLREGLARADRAAGEAVPEPVRARLLDLAGAFAAALGDPAGAVGRQRAALALARPLGDRRLNALLAARLGGALRRLDDPAGAEQALGPALETLESLGAAGAAVEAGTELARVLLDRGDRGDRLRAAELLDRVVAAARRIGDGRALAGALGVLACTAEDPATAGQALREGLRLYGTVGERTELPAALEDFALHLLRAAPVQQPRAAALLAAAEALRGELGTEPDGRRRAALADALDGLRDRLRPHGFAVAWAEGRRLSPAAAVAEALAAPDLSRRAAAPGPAGGQSLTARQLQVAMLVAEGLTNRQIAARMALSEWTVVNHVRQVMRRLGCASRVQVAWSIGRWS</sequence>
<accession>A0A7W7S8Z1</accession>
<dbReference type="AlphaFoldDB" id="A0A7W7S8Z1"/>
<dbReference type="InterPro" id="IPR000792">
    <property type="entry name" value="Tscrpt_reg_LuxR_C"/>
</dbReference>
<keyword evidence="2" id="KW-0808">Transferase</keyword>
<dbReference type="PANTHER" id="PTHR47691">
    <property type="entry name" value="REGULATOR-RELATED"/>
    <property type="match status" value="1"/>
</dbReference>
<feature type="domain" description="HTH luxR-type" evidence="1">
    <location>
        <begin position="677"/>
        <end position="741"/>
    </location>
</feature>
<reference evidence="2 3" key="1">
    <citation type="submission" date="2020-08" db="EMBL/GenBank/DDBJ databases">
        <title>Sequencing the genomes of 1000 actinobacteria strains.</title>
        <authorList>
            <person name="Klenk H.-P."/>
        </authorList>
    </citation>
    <scope>NUCLEOTIDE SEQUENCE [LARGE SCALE GENOMIC DNA]</scope>
    <source>
        <strain evidence="2 3">DSM 44786</strain>
    </source>
</reference>
<comment type="caution">
    <text evidence="2">The sequence shown here is derived from an EMBL/GenBank/DDBJ whole genome shotgun (WGS) entry which is preliminary data.</text>
</comment>
<dbReference type="SMART" id="SM00421">
    <property type="entry name" value="HTH_LUXR"/>
    <property type="match status" value="1"/>
</dbReference>
<dbReference type="InterPro" id="IPR036388">
    <property type="entry name" value="WH-like_DNA-bd_sf"/>
</dbReference>
<keyword evidence="2" id="KW-0418">Kinase</keyword>
<evidence type="ECO:0000259" key="1">
    <source>
        <dbReference type="PROSITE" id="PS50043"/>
    </source>
</evidence>
<name>A0A7W7S8Z1_9ACTN</name>
<protein>
    <submittedName>
        <fullName evidence="2">Non-specific serine/threonine protein kinase</fullName>
        <ecNumber evidence="2">2.7.11.1</ecNumber>
    </submittedName>
</protein>
<evidence type="ECO:0000313" key="2">
    <source>
        <dbReference type="EMBL" id="MBB4946074.1"/>
    </source>
</evidence>
<dbReference type="SUPFAM" id="SSF46894">
    <property type="entry name" value="C-terminal effector domain of the bipartite response regulators"/>
    <property type="match status" value="1"/>
</dbReference>
<dbReference type="Gene3D" id="1.25.40.10">
    <property type="entry name" value="Tetratricopeptide repeat domain"/>
    <property type="match status" value="1"/>
</dbReference>